<dbReference type="RefSeq" id="WP_075050322.1">
    <property type="nucleotide sequence ID" value="NZ_CP006867.1"/>
</dbReference>
<dbReference type="OrthoDB" id="380948at2157"/>
<gene>
    <name evidence="1" type="ORF">EYM_06915</name>
</gene>
<reference evidence="1 2" key="1">
    <citation type="submission" date="2013-11" db="EMBL/GenBank/DDBJ databases">
        <title>Comparative genomics of Ignicoccus.</title>
        <authorList>
            <person name="Podar M."/>
        </authorList>
    </citation>
    <scope>NUCLEOTIDE SEQUENCE [LARGE SCALE GENOMIC DNA]</scope>
    <source>
        <strain evidence="1 2">DSM 13165</strain>
    </source>
</reference>
<accession>A0A0U2WP60</accession>
<organism evidence="1 2">
    <name type="scientific">Ignicoccus islandicus DSM 13165</name>
    <dbReference type="NCBI Taxonomy" id="940295"/>
    <lineage>
        <taxon>Archaea</taxon>
        <taxon>Thermoproteota</taxon>
        <taxon>Thermoprotei</taxon>
        <taxon>Desulfurococcales</taxon>
        <taxon>Desulfurococcaceae</taxon>
        <taxon>Ignicoccus</taxon>
    </lineage>
</organism>
<evidence type="ECO:0000313" key="2">
    <source>
        <dbReference type="Proteomes" id="UP000060778"/>
    </source>
</evidence>
<proteinExistence type="predicted"/>
<name>A0A0U2WP60_9CREN</name>
<dbReference type="Proteomes" id="UP000060778">
    <property type="component" value="Chromosome"/>
</dbReference>
<protein>
    <submittedName>
        <fullName evidence="1">Uncharacterized protein</fullName>
    </submittedName>
</protein>
<dbReference type="EMBL" id="CP006867">
    <property type="protein sequence ID" value="ALU12737.1"/>
    <property type="molecule type" value="Genomic_DNA"/>
</dbReference>
<dbReference type="KEGG" id="iis:EYM_06915"/>
<evidence type="ECO:0000313" key="1">
    <source>
        <dbReference type="EMBL" id="ALU12737.1"/>
    </source>
</evidence>
<dbReference type="STRING" id="940295.EYM_06915"/>
<sequence length="190" mass="21589">MQVSIKHAQCGALLMVVKDLNVELPLAIYPTDPLRDKLCSEFKCIETNSPCEALVALLRGDANVVLTSSNEVREAVKEMVSLIPIGRAFQVVDYRCRMTSHGLEMLKNLELECPDYSYDRALFIADELSPSIHFLITKLKRAQLIEGEKLKINCGLEIPKGLEVAYPFSQLECPKSYEERLREEIFKKLR</sequence>
<keyword evidence="2" id="KW-1185">Reference proteome</keyword>
<dbReference type="AlphaFoldDB" id="A0A0U2WP60"/>
<dbReference type="GeneID" id="30680756"/>